<dbReference type="InterPro" id="IPR045633">
    <property type="entry name" value="DUF6414"/>
</dbReference>
<dbReference type="RefSeq" id="WP_127722830.1">
    <property type="nucleotide sequence ID" value="NZ_RLIH01000001.1"/>
</dbReference>
<dbReference type="EMBL" id="RLIH01000001">
    <property type="protein sequence ID" value="RVU55781.1"/>
    <property type="molecule type" value="Genomic_DNA"/>
</dbReference>
<reference evidence="1 2" key="1">
    <citation type="submission" date="2018-11" db="EMBL/GenBank/DDBJ databases">
        <title>Genome sequencing and assembly of Anaerosphaera sp. nov., GS7-6-2.</title>
        <authorList>
            <person name="Rettenmaier R."/>
            <person name="Liebl W."/>
            <person name="Zverlov V."/>
        </authorList>
    </citation>
    <scope>NUCLEOTIDE SEQUENCE [LARGE SCALE GENOMIC DNA]</scope>
    <source>
        <strain evidence="1 2">GS7-6-2</strain>
    </source>
</reference>
<dbReference type="OrthoDB" id="3196366at2"/>
<accession>A0A437SAA9</accession>
<evidence type="ECO:0000313" key="2">
    <source>
        <dbReference type="Proteomes" id="UP000288812"/>
    </source>
</evidence>
<dbReference type="AlphaFoldDB" id="A0A437SAA9"/>
<organism evidence="1 2">
    <name type="scientific">Anaerosphaera multitolerans</name>
    <dbReference type="NCBI Taxonomy" id="2487351"/>
    <lineage>
        <taxon>Bacteria</taxon>
        <taxon>Bacillati</taxon>
        <taxon>Bacillota</taxon>
        <taxon>Tissierellia</taxon>
        <taxon>Tissierellales</taxon>
        <taxon>Peptoniphilaceae</taxon>
        <taxon>Anaerosphaera</taxon>
    </lineage>
</organism>
<sequence length="258" mass="28996">MEDKKIEFSKIIYFDEDSATDLIYMSNQGALREEIIKEDHDKSDGKVSVEAGIATTGILKSILGGKFSLNANGSVGASRENLLNKVINNTVLTDYLKLGLDDLRIKIFNNAKVYPYENSLSYIKLLAPYMIMTEGKIDLGEFNVNIAMIDTALKQSKGYYEMVLKQEDKSVLRFNLNAFRNSYSLPDLVKMDLTYHAVEVGKIKLENLDVEKEFSFGGNTQVPDAYEKALEDSGIMRDNLKEDLVKVYDVILAGVKND</sequence>
<dbReference type="Proteomes" id="UP000288812">
    <property type="component" value="Unassembled WGS sequence"/>
</dbReference>
<name>A0A437SAA9_9FIRM</name>
<comment type="caution">
    <text evidence="1">The sequence shown here is derived from an EMBL/GenBank/DDBJ whole genome shotgun (WGS) entry which is preliminary data.</text>
</comment>
<dbReference type="Pfam" id="PF19952">
    <property type="entry name" value="DUF6414"/>
    <property type="match status" value="1"/>
</dbReference>
<keyword evidence="2" id="KW-1185">Reference proteome</keyword>
<protein>
    <submittedName>
        <fullName evidence="1">Uncharacterized protein</fullName>
    </submittedName>
</protein>
<evidence type="ECO:0000313" key="1">
    <source>
        <dbReference type="EMBL" id="RVU55781.1"/>
    </source>
</evidence>
<proteinExistence type="predicted"/>
<gene>
    <name evidence="1" type="ORF">EF514_00790</name>
</gene>